<keyword evidence="2" id="KW-0812">Transmembrane</keyword>
<evidence type="ECO:0000256" key="1">
    <source>
        <dbReference type="SAM" id="MobiDB-lite"/>
    </source>
</evidence>
<feature type="transmembrane region" description="Helical" evidence="2">
    <location>
        <begin position="51"/>
        <end position="75"/>
    </location>
</feature>
<evidence type="ECO:0000313" key="3">
    <source>
        <dbReference type="EMBL" id="BBY27283.1"/>
    </source>
</evidence>
<evidence type="ECO:0000256" key="2">
    <source>
        <dbReference type="SAM" id="Phobius"/>
    </source>
</evidence>
<keyword evidence="2" id="KW-0472">Membrane</keyword>
<protein>
    <submittedName>
        <fullName evidence="3">Uncharacterized protein</fullName>
    </submittedName>
</protein>
<feature type="region of interest" description="Disordered" evidence="1">
    <location>
        <begin position="1"/>
        <end position="31"/>
    </location>
</feature>
<sequence>MPPGDGWNYQQRPQPPGTPEHNYGEQFSGQPLPTAAVWPQQQAPSRKRRTALWTLTGLAIVLVIAITAGVTLLLARGNDPQPSNPPLPTDVASTADAGAVGVVTNDPTCKSLTEISRVLAGVQANGWSAQRKTLGPVNEWTDEQRAFIEPVSTAVENASNQMLGLAGQTPHRVMRELYEQYAAYGRAYVESLPRYVPSDDALAGANVSIGNALVGICTSIDRGSVSRALTLTTVDSPSAATENASGDDPKMFLTTPGAECGAWTDVNDRFLAGTNAWASLDTDVPAAQWSPEQRSVQLAALPTFATFADDAEAVGRKSGNPVFEDFAVLAAEYARAYVTTGDDYTSADSWLSYTVLRLINTLSAACRFAAS</sequence>
<proteinExistence type="predicted"/>
<dbReference type="KEGG" id="msei:MSEDJ_13790"/>
<organism evidence="3 4">
    <name type="scientific">Mycolicibacterium sediminis</name>
    <dbReference type="NCBI Taxonomy" id="1286180"/>
    <lineage>
        <taxon>Bacteria</taxon>
        <taxon>Bacillati</taxon>
        <taxon>Actinomycetota</taxon>
        <taxon>Actinomycetes</taxon>
        <taxon>Mycobacteriales</taxon>
        <taxon>Mycobacteriaceae</taxon>
        <taxon>Mycolicibacterium</taxon>
    </lineage>
</organism>
<dbReference type="EMBL" id="AP022588">
    <property type="protein sequence ID" value="BBY27283.1"/>
    <property type="molecule type" value="Genomic_DNA"/>
</dbReference>
<reference evidence="3 4" key="1">
    <citation type="journal article" date="2019" name="Emerg. Microbes Infect.">
        <title>Comprehensive subspecies identification of 175 nontuberculous mycobacteria species based on 7547 genomic profiles.</title>
        <authorList>
            <person name="Matsumoto Y."/>
            <person name="Kinjo T."/>
            <person name="Motooka D."/>
            <person name="Nabeya D."/>
            <person name="Jung N."/>
            <person name="Uechi K."/>
            <person name="Horii T."/>
            <person name="Iida T."/>
            <person name="Fujita J."/>
            <person name="Nakamura S."/>
        </authorList>
    </citation>
    <scope>NUCLEOTIDE SEQUENCE [LARGE SCALE GENOMIC DNA]</scope>
    <source>
        <strain evidence="3 4">JCM 17899</strain>
    </source>
</reference>
<keyword evidence="4" id="KW-1185">Reference proteome</keyword>
<gene>
    <name evidence="3" type="ORF">MSEDJ_13790</name>
</gene>
<dbReference type="Proteomes" id="UP000467193">
    <property type="component" value="Chromosome"/>
</dbReference>
<dbReference type="AlphaFoldDB" id="A0A7I7QLR8"/>
<name>A0A7I7QLR8_9MYCO</name>
<keyword evidence="2" id="KW-1133">Transmembrane helix</keyword>
<accession>A0A7I7QLR8</accession>
<evidence type="ECO:0000313" key="4">
    <source>
        <dbReference type="Proteomes" id="UP000467193"/>
    </source>
</evidence>